<evidence type="ECO:0000259" key="3">
    <source>
        <dbReference type="Pfam" id="PF00685"/>
    </source>
</evidence>
<dbReference type="AlphaFoldDB" id="A0A2S1QXL2"/>
<dbReference type="InterPro" id="IPR000863">
    <property type="entry name" value="Sulfotransferase_dom"/>
</dbReference>
<evidence type="ECO:0000256" key="1">
    <source>
        <dbReference type="ARBA" id="ARBA00022679"/>
    </source>
</evidence>
<dbReference type="OrthoDB" id="981508at2"/>
<dbReference type="InterPro" id="IPR027417">
    <property type="entry name" value="P-loop_NTPase"/>
</dbReference>
<reference evidence="4 5" key="1">
    <citation type="submission" date="2018-04" db="EMBL/GenBank/DDBJ databases">
        <title>Genome sequencing of Flavobacterium sp. HYN0059.</title>
        <authorList>
            <person name="Yi H."/>
            <person name="Baek C."/>
        </authorList>
    </citation>
    <scope>NUCLEOTIDE SEQUENCE [LARGE SCALE GENOMIC DNA]</scope>
    <source>
        <strain evidence="4 5">HYN0059</strain>
    </source>
</reference>
<sequence>MVPDFILGGAMKSGTTFLNNLLLNHPDVIIIDRNMDHAYFDDDRIFKRGKDWYLSLFEKALKDKKEGTVIGQTSADVNFNPGSVKKILEHNPDMKLIFVLRHPIERTYSLYWHQYGMGREYRNFEKALKKEPEKINKSYHNFKHYSFLERSRYAKQFKDIVGVVPDKNLLILDFDSLTKDTKASINVVLEFLGVSKINDVEELNFSKLPRNPAKIPTKHSMVLLSAFLQKLGMDRAGRRILNMFREEVRPPKMNPDTRILLEAELKDDIQFFEKVKSDFEARIGKK</sequence>
<dbReference type="SUPFAM" id="SSF52540">
    <property type="entry name" value="P-loop containing nucleoside triphosphate hydrolases"/>
    <property type="match status" value="1"/>
</dbReference>
<organism evidence="4 5">
    <name type="scientific">Flavobacterium album</name>
    <dbReference type="NCBI Taxonomy" id="2175091"/>
    <lineage>
        <taxon>Bacteria</taxon>
        <taxon>Pseudomonadati</taxon>
        <taxon>Bacteroidota</taxon>
        <taxon>Flavobacteriia</taxon>
        <taxon>Flavobacteriales</taxon>
        <taxon>Flavobacteriaceae</taxon>
        <taxon>Flavobacterium</taxon>
    </lineage>
</organism>
<dbReference type="Proteomes" id="UP000244929">
    <property type="component" value="Chromosome"/>
</dbReference>
<dbReference type="PANTHER" id="PTHR10605:SF56">
    <property type="entry name" value="BIFUNCTIONAL HEPARAN SULFATE N-DEACETYLASE_N-SULFOTRANSFERASE"/>
    <property type="match status" value="1"/>
</dbReference>
<evidence type="ECO:0000256" key="2">
    <source>
        <dbReference type="ARBA" id="ARBA00023180"/>
    </source>
</evidence>
<dbReference type="GO" id="GO:0008146">
    <property type="term" value="F:sulfotransferase activity"/>
    <property type="evidence" value="ECO:0007669"/>
    <property type="project" value="InterPro"/>
</dbReference>
<dbReference type="Gene3D" id="3.40.50.300">
    <property type="entry name" value="P-loop containing nucleotide triphosphate hydrolases"/>
    <property type="match status" value="1"/>
</dbReference>
<evidence type="ECO:0000313" key="4">
    <source>
        <dbReference type="EMBL" id="AWH85125.1"/>
    </source>
</evidence>
<dbReference type="RefSeq" id="WP_108777829.1">
    <property type="nucleotide sequence ID" value="NZ_CP029186.1"/>
</dbReference>
<accession>A0A2S1QXL2</accession>
<dbReference type="EMBL" id="CP029186">
    <property type="protein sequence ID" value="AWH85125.1"/>
    <property type="molecule type" value="Genomic_DNA"/>
</dbReference>
<keyword evidence="5" id="KW-1185">Reference proteome</keyword>
<name>A0A2S1QXL2_9FLAO</name>
<evidence type="ECO:0000313" key="5">
    <source>
        <dbReference type="Proteomes" id="UP000244929"/>
    </source>
</evidence>
<dbReference type="InterPro" id="IPR037359">
    <property type="entry name" value="NST/OST"/>
</dbReference>
<dbReference type="KEGG" id="falb:HYN59_08315"/>
<keyword evidence="2" id="KW-0325">Glycoprotein</keyword>
<gene>
    <name evidence="4" type="ORF">HYN59_08315</name>
</gene>
<protein>
    <recommendedName>
        <fullName evidence="3">Sulfotransferase domain-containing protein</fullName>
    </recommendedName>
</protein>
<dbReference type="Pfam" id="PF00685">
    <property type="entry name" value="Sulfotransfer_1"/>
    <property type="match status" value="1"/>
</dbReference>
<feature type="domain" description="Sulfotransferase" evidence="3">
    <location>
        <begin position="3"/>
        <end position="215"/>
    </location>
</feature>
<proteinExistence type="predicted"/>
<dbReference type="PANTHER" id="PTHR10605">
    <property type="entry name" value="HEPARAN SULFATE SULFOTRANSFERASE"/>
    <property type="match status" value="1"/>
</dbReference>
<keyword evidence="1" id="KW-0808">Transferase</keyword>